<sequence length="465" mass="52727">MAESSGQTIFWNELTPNVKMLFVFSLQAVCLGFDCTYLIFYSHQTYSGLPLSFAILSFSVAAFLGTTAVIFIRTNFNHQSLSLFRHFNNSRFPLIIVCGIFICSTLISKNLHPIESKRSQRESFYVIYAGPEIIPMDIHSRYSSLIILVISSAFQASSIYPLYTLWKSQNSEETYVDIAQENEHSTKLLFLCSVIGFFTNALFQMFPYFVFSYNRGEMIPLYFIIFSASLCIGRIVYTVICRQNEHNIILSLSFVLCGVSVCIYSFEPARLISSALYGFGFSMILPSLTLYIGRQSQNHVNILVSGFFLAPLVSPFFLTLTLNTFGPQFFTSINFLTLIITVFFFVWLLNVQSKMDKPEGEHSAKVWWFFRGEGALKRTKSLRKFIGSIRGSIRGRRYRRMQGAASPLNGTSPTPTIQLNSPNRLSPHTCSKARTYRSTQSRIKKPRIEIEDESSSGATVSTPTK</sequence>
<organism evidence="1 2">
    <name type="scientific">Panagrolaimus sp. PS1159</name>
    <dbReference type="NCBI Taxonomy" id="55785"/>
    <lineage>
        <taxon>Eukaryota</taxon>
        <taxon>Metazoa</taxon>
        <taxon>Ecdysozoa</taxon>
        <taxon>Nematoda</taxon>
        <taxon>Chromadorea</taxon>
        <taxon>Rhabditida</taxon>
        <taxon>Tylenchina</taxon>
        <taxon>Panagrolaimomorpha</taxon>
        <taxon>Panagrolaimoidea</taxon>
        <taxon>Panagrolaimidae</taxon>
        <taxon>Panagrolaimus</taxon>
    </lineage>
</organism>
<evidence type="ECO:0000313" key="2">
    <source>
        <dbReference type="WBParaSite" id="PS1159_v2.g17065.t2"/>
    </source>
</evidence>
<evidence type="ECO:0000313" key="1">
    <source>
        <dbReference type="Proteomes" id="UP000887580"/>
    </source>
</evidence>
<accession>A0AC35FFV9</accession>
<dbReference type="WBParaSite" id="PS1159_v2.g17065.t2">
    <property type="protein sequence ID" value="PS1159_v2.g17065.t2"/>
    <property type="gene ID" value="PS1159_v2.g17065"/>
</dbReference>
<proteinExistence type="predicted"/>
<protein>
    <submittedName>
        <fullName evidence="2">Uncharacterized protein</fullName>
    </submittedName>
</protein>
<dbReference type="Proteomes" id="UP000887580">
    <property type="component" value="Unplaced"/>
</dbReference>
<name>A0AC35FFV9_9BILA</name>
<reference evidence="2" key="1">
    <citation type="submission" date="2022-11" db="UniProtKB">
        <authorList>
            <consortium name="WormBaseParasite"/>
        </authorList>
    </citation>
    <scope>IDENTIFICATION</scope>
</reference>